<comment type="catalytic activity">
    <reaction evidence="1 5 6">
        <text>[protein]-peptidylproline (omega=180) = [protein]-peptidylproline (omega=0)</text>
        <dbReference type="Rhea" id="RHEA:16237"/>
        <dbReference type="Rhea" id="RHEA-COMP:10747"/>
        <dbReference type="Rhea" id="RHEA-COMP:10748"/>
        <dbReference type="ChEBI" id="CHEBI:83833"/>
        <dbReference type="ChEBI" id="CHEBI:83834"/>
        <dbReference type="EC" id="5.2.1.8"/>
    </reaction>
</comment>
<evidence type="ECO:0000256" key="6">
    <source>
        <dbReference type="RuleBase" id="RU003915"/>
    </source>
</evidence>
<evidence type="ECO:0000313" key="9">
    <source>
        <dbReference type="EMBL" id="MET3731001.1"/>
    </source>
</evidence>
<evidence type="ECO:0000256" key="7">
    <source>
        <dbReference type="SAM" id="MobiDB-lite"/>
    </source>
</evidence>
<evidence type="ECO:0000256" key="3">
    <source>
        <dbReference type="ARBA" id="ARBA00023110"/>
    </source>
</evidence>
<dbReference type="InterPro" id="IPR001179">
    <property type="entry name" value="PPIase_FKBP_dom"/>
</dbReference>
<dbReference type="PANTHER" id="PTHR43811:SF19">
    <property type="entry name" value="39 KDA FK506-BINDING NUCLEAR PROTEIN"/>
    <property type="match status" value="1"/>
</dbReference>
<protein>
    <recommendedName>
        <fullName evidence="6">Peptidyl-prolyl cis-trans isomerase</fullName>
        <ecNumber evidence="6">5.2.1.8</ecNumber>
    </recommendedName>
</protein>
<dbReference type="PROSITE" id="PS50059">
    <property type="entry name" value="FKBP_PPIASE"/>
    <property type="match status" value="1"/>
</dbReference>
<organism evidence="9 10">
    <name type="scientific">Moheibacter stercoris</name>
    <dbReference type="NCBI Taxonomy" id="1628251"/>
    <lineage>
        <taxon>Bacteria</taxon>
        <taxon>Pseudomonadati</taxon>
        <taxon>Bacteroidota</taxon>
        <taxon>Flavobacteriia</taxon>
        <taxon>Flavobacteriales</taxon>
        <taxon>Weeksellaceae</taxon>
        <taxon>Moheibacter</taxon>
    </lineage>
</organism>
<dbReference type="Pfam" id="PF00254">
    <property type="entry name" value="FKBP_C"/>
    <property type="match status" value="1"/>
</dbReference>
<dbReference type="SUPFAM" id="SSF54534">
    <property type="entry name" value="FKBP-like"/>
    <property type="match status" value="1"/>
</dbReference>
<keyword evidence="3 5" id="KW-0697">Rotamase</keyword>
<proteinExistence type="inferred from homology"/>
<keyword evidence="10" id="KW-1185">Reference proteome</keyword>
<dbReference type="GO" id="GO:0003755">
    <property type="term" value="F:peptidyl-prolyl cis-trans isomerase activity"/>
    <property type="evidence" value="ECO:0007669"/>
    <property type="project" value="UniProtKB-EC"/>
</dbReference>
<evidence type="ECO:0000256" key="5">
    <source>
        <dbReference type="PROSITE-ProRule" id="PRU00277"/>
    </source>
</evidence>
<dbReference type="Gene3D" id="3.10.50.40">
    <property type="match status" value="1"/>
</dbReference>
<feature type="compositionally biased region" description="Low complexity" evidence="7">
    <location>
        <begin position="288"/>
        <end position="309"/>
    </location>
</feature>
<evidence type="ECO:0000259" key="8">
    <source>
        <dbReference type="PROSITE" id="PS50059"/>
    </source>
</evidence>
<evidence type="ECO:0000256" key="1">
    <source>
        <dbReference type="ARBA" id="ARBA00000971"/>
    </source>
</evidence>
<sequence>MKKFIITAVLASVVISCDKSSGGASLGSVSKLENNDQKAGYAYGMNVGDQVRNYSESLKEDSLNYAELEKGITDYLKGDKKMRDSYANGQAIGMSIQNFLKTQKLEGIVEEKYIVQGVMDVLKKKDPLFSKDSINFFMQKYIQDNMTRIQTENTAKGDQFLAEKKKDSKIKATESGLLYEVITEGTGEAPTMNSVVEVNYVGKTSDGKTFDESKKGEPAKFPLQNVIKGWQEGLQLMKVGSKYKLYIPGNLAYGEYGSPDGKIGPNEVLVFDVELVSVEAMPEQNPNQQQLTPEQIQQLQQQMQQQGGR</sequence>
<dbReference type="Proteomes" id="UP001549146">
    <property type="component" value="Unassembled WGS sequence"/>
</dbReference>
<accession>A0ABV2LR05</accession>
<dbReference type="PROSITE" id="PS51257">
    <property type="entry name" value="PROKAR_LIPOPROTEIN"/>
    <property type="match status" value="1"/>
</dbReference>
<reference evidence="9 10" key="1">
    <citation type="submission" date="2024-06" db="EMBL/GenBank/DDBJ databases">
        <title>Genomic Encyclopedia of Type Strains, Phase IV (KMG-IV): sequencing the most valuable type-strain genomes for metagenomic binning, comparative biology and taxonomic classification.</title>
        <authorList>
            <person name="Goeker M."/>
        </authorList>
    </citation>
    <scope>NUCLEOTIDE SEQUENCE [LARGE SCALE GENOMIC DNA]</scope>
    <source>
        <strain evidence="9 10">DSM 29388</strain>
    </source>
</reference>
<keyword evidence="4 5" id="KW-0413">Isomerase</keyword>
<evidence type="ECO:0000313" key="10">
    <source>
        <dbReference type="Proteomes" id="UP001549146"/>
    </source>
</evidence>
<comment type="similarity">
    <text evidence="2 6">Belongs to the FKBP-type PPIase family.</text>
</comment>
<dbReference type="InterPro" id="IPR046357">
    <property type="entry name" value="PPIase_dom_sf"/>
</dbReference>
<feature type="domain" description="PPIase FKBP-type" evidence="8">
    <location>
        <begin position="193"/>
        <end position="279"/>
    </location>
</feature>
<evidence type="ECO:0000256" key="4">
    <source>
        <dbReference type="ARBA" id="ARBA00023235"/>
    </source>
</evidence>
<dbReference type="InterPro" id="IPR036944">
    <property type="entry name" value="PPIase_FKBP_N_sf"/>
</dbReference>
<dbReference type="EMBL" id="JBEPMO010000002">
    <property type="protein sequence ID" value="MET3731001.1"/>
    <property type="molecule type" value="Genomic_DNA"/>
</dbReference>
<dbReference type="PANTHER" id="PTHR43811">
    <property type="entry name" value="FKBP-TYPE PEPTIDYL-PROLYL CIS-TRANS ISOMERASE FKPA"/>
    <property type="match status" value="1"/>
</dbReference>
<name>A0ABV2LR05_9FLAO</name>
<dbReference type="RefSeq" id="WP_354506849.1">
    <property type="nucleotide sequence ID" value="NZ_JBEPMO010000002.1"/>
</dbReference>
<evidence type="ECO:0000256" key="2">
    <source>
        <dbReference type="ARBA" id="ARBA00006577"/>
    </source>
</evidence>
<comment type="caution">
    <text evidence="9">The sequence shown here is derived from an EMBL/GenBank/DDBJ whole genome shotgun (WGS) entry which is preliminary data.</text>
</comment>
<feature type="region of interest" description="Disordered" evidence="7">
    <location>
        <begin position="282"/>
        <end position="309"/>
    </location>
</feature>
<gene>
    <name evidence="9" type="ORF">ABID46_000560</name>
</gene>
<dbReference type="Pfam" id="PF01346">
    <property type="entry name" value="FKBP_N"/>
    <property type="match status" value="1"/>
</dbReference>
<dbReference type="EC" id="5.2.1.8" evidence="6"/>
<dbReference type="InterPro" id="IPR000774">
    <property type="entry name" value="PPIase_FKBP_N"/>
</dbReference>
<dbReference type="Gene3D" id="1.10.287.460">
    <property type="entry name" value="Peptidyl-prolyl cis-trans isomerase, FKBP-type, N-terminal domain"/>
    <property type="match status" value="2"/>
</dbReference>